<dbReference type="AlphaFoldDB" id="A0AAD6S4R7"/>
<dbReference type="InterPro" id="IPR036188">
    <property type="entry name" value="FAD/NAD-bd_sf"/>
</dbReference>
<keyword evidence="2" id="KW-0285">Flavoprotein</keyword>
<proteinExistence type="inferred from homology"/>
<evidence type="ECO:0000256" key="3">
    <source>
        <dbReference type="ARBA" id="ARBA00022827"/>
    </source>
</evidence>
<dbReference type="Proteomes" id="UP001218188">
    <property type="component" value="Unassembled WGS sequence"/>
</dbReference>
<comment type="caution">
    <text evidence="7">The sequence shown here is derived from an EMBL/GenBank/DDBJ whole genome shotgun (WGS) entry which is preliminary data.</text>
</comment>
<name>A0AAD6S4R7_9AGAR</name>
<dbReference type="PANTHER" id="PTHR13789:SF317">
    <property type="entry name" value="FAD-BINDING DOMAIN-CONTAINING PROTEIN-RELATED"/>
    <property type="match status" value="1"/>
</dbReference>
<sequence length="116" mass="12561">MQIVCGTFTLTTKPERADWNEEVPLDTLRAGFEDYGDKFLSVVKLAEKPRVWQVRAMPVIPTWIKANVALLGDAAHAMFPTYGQGFAMGLKDAAALATLLPGGTKASQIPARLKAS</sequence>
<dbReference type="EMBL" id="JARJCM010000239">
    <property type="protein sequence ID" value="KAJ7021196.1"/>
    <property type="molecule type" value="Genomic_DNA"/>
</dbReference>
<evidence type="ECO:0000256" key="4">
    <source>
        <dbReference type="ARBA" id="ARBA00023002"/>
    </source>
</evidence>
<keyword evidence="8" id="KW-1185">Reference proteome</keyword>
<comment type="similarity">
    <text evidence="1">Belongs to the paxM FAD-dependent monooxygenase family.</text>
</comment>
<protein>
    <recommendedName>
        <fullName evidence="6">FAD-binding domain-containing protein</fullName>
    </recommendedName>
</protein>
<keyword evidence="3" id="KW-0274">FAD</keyword>
<evidence type="ECO:0000256" key="5">
    <source>
        <dbReference type="ARBA" id="ARBA00023033"/>
    </source>
</evidence>
<feature type="domain" description="FAD-binding" evidence="6">
    <location>
        <begin position="9"/>
        <end position="100"/>
    </location>
</feature>
<dbReference type="PRINTS" id="PR00420">
    <property type="entry name" value="RNGMNOXGNASE"/>
</dbReference>
<dbReference type="PANTHER" id="PTHR13789">
    <property type="entry name" value="MONOOXYGENASE"/>
    <property type="match status" value="1"/>
</dbReference>
<keyword evidence="5" id="KW-0503">Monooxygenase</keyword>
<evidence type="ECO:0000313" key="7">
    <source>
        <dbReference type="EMBL" id="KAJ7021196.1"/>
    </source>
</evidence>
<keyword evidence="4" id="KW-0560">Oxidoreductase</keyword>
<evidence type="ECO:0000256" key="1">
    <source>
        <dbReference type="ARBA" id="ARBA00007992"/>
    </source>
</evidence>
<evidence type="ECO:0000259" key="6">
    <source>
        <dbReference type="Pfam" id="PF01494"/>
    </source>
</evidence>
<dbReference type="SUPFAM" id="SSF51905">
    <property type="entry name" value="FAD/NAD(P)-binding domain"/>
    <property type="match status" value="1"/>
</dbReference>
<evidence type="ECO:0000256" key="2">
    <source>
        <dbReference type="ARBA" id="ARBA00022630"/>
    </source>
</evidence>
<dbReference type="GO" id="GO:0071949">
    <property type="term" value="F:FAD binding"/>
    <property type="evidence" value="ECO:0007669"/>
    <property type="project" value="InterPro"/>
</dbReference>
<evidence type="ECO:0000313" key="8">
    <source>
        <dbReference type="Proteomes" id="UP001218188"/>
    </source>
</evidence>
<gene>
    <name evidence="7" type="ORF">C8F04DRAFT_1195732</name>
</gene>
<dbReference type="Pfam" id="PF01494">
    <property type="entry name" value="FAD_binding_3"/>
    <property type="match status" value="1"/>
</dbReference>
<reference evidence="7" key="1">
    <citation type="submission" date="2023-03" db="EMBL/GenBank/DDBJ databases">
        <title>Massive genome expansion in bonnet fungi (Mycena s.s.) driven by repeated elements and novel gene families across ecological guilds.</title>
        <authorList>
            <consortium name="Lawrence Berkeley National Laboratory"/>
            <person name="Harder C.B."/>
            <person name="Miyauchi S."/>
            <person name="Viragh M."/>
            <person name="Kuo A."/>
            <person name="Thoen E."/>
            <person name="Andreopoulos B."/>
            <person name="Lu D."/>
            <person name="Skrede I."/>
            <person name="Drula E."/>
            <person name="Henrissat B."/>
            <person name="Morin E."/>
            <person name="Kohler A."/>
            <person name="Barry K."/>
            <person name="LaButti K."/>
            <person name="Morin E."/>
            <person name="Salamov A."/>
            <person name="Lipzen A."/>
            <person name="Mereny Z."/>
            <person name="Hegedus B."/>
            <person name="Baldrian P."/>
            <person name="Stursova M."/>
            <person name="Weitz H."/>
            <person name="Taylor A."/>
            <person name="Grigoriev I.V."/>
            <person name="Nagy L.G."/>
            <person name="Martin F."/>
            <person name="Kauserud H."/>
        </authorList>
    </citation>
    <scope>NUCLEOTIDE SEQUENCE</scope>
    <source>
        <strain evidence="7">CBHHK200</strain>
    </source>
</reference>
<dbReference type="InterPro" id="IPR002938">
    <property type="entry name" value="FAD-bd"/>
</dbReference>
<dbReference type="Gene3D" id="3.50.50.60">
    <property type="entry name" value="FAD/NAD(P)-binding domain"/>
    <property type="match status" value="1"/>
</dbReference>
<dbReference type="GO" id="GO:0004497">
    <property type="term" value="F:monooxygenase activity"/>
    <property type="evidence" value="ECO:0007669"/>
    <property type="project" value="UniProtKB-KW"/>
</dbReference>
<organism evidence="7 8">
    <name type="scientific">Mycena alexandri</name>
    <dbReference type="NCBI Taxonomy" id="1745969"/>
    <lineage>
        <taxon>Eukaryota</taxon>
        <taxon>Fungi</taxon>
        <taxon>Dikarya</taxon>
        <taxon>Basidiomycota</taxon>
        <taxon>Agaricomycotina</taxon>
        <taxon>Agaricomycetes</taxon>
        <taxon>Agaricomycetidae</taxon>
        <taxon>Agaricales</taxon>
        <taxon>Marasmiineae</taxon>
        <taxon>Mycenaceae</taxon>
        <taxon>Mycena</taxon>
    </lineage>
</organism>
<dbReference type="InterPro" id="IPR050493">
    <property type="entry name" value="FAD-dep_Monooxygenase_BioMet"/>
</dbReference>
<accession>A0AAD6S4R7</accession>